<evidence type="ECO:0000256" key="3">
    <source>
        <dbReference type="ARBA" id="ARBA00023163"/>
    </source>
</evidence>
<organism evidence="6 7">
    <name type="scientific">Salinicola rhizosphaerae</name>
    <dbReference type="NCBI Taxonomy" id="1443141"/>
    <lineage>
        <taxon>Bacteria</taxon>
        <taxon>Pseudomonadati</taxon>
        <taxon>Pseudomonadota</taxon>
        <taxon>Gammaproteobacteria</taxon>
        <taxon>Oceanospirillales</taxon>
        <taxon>Halomonadaceae</taxon>
        <taxon>Salinicola</taxon>
    </lineage>
</organism>
<keyword evidence="3" id="KW-0804">Transcription</keyword>
<name>A0ABQ3DYI6_9GAMM</name>
<dbReference type="PANTHER" id="PTHR47506">
    <property type="entry name" value="TRANSCRIPTIONAL REGULATORY PROTEIN"/>
    <property type="match status" value="1"/>
</dbReference>
<feature type="domain" description="HTH tetR-type" evidence="5">
    <location>
        <begin position="5"/>
        <end position="65"/>
    </location>
</feature>
<evidence type="ECO:0000256" key="2">
    <source>
        <dbReference type="ARBA" id="ARBA00023125"/>
    </source>
</evidence>
<evidence type="ECO:0000259" key="5">
    <source>
        <dbReference type="PROSITE" id="PS50977"/>
    </source>
</evidence>
<dbReference type="SUPFAM" id="SSF46689">
    <property type="entry name" value="Homeodomain-like"/>
    <property type="match status" value="1"/>
</dbReference>
<dbReference type="InterPro" id="IPR009057">
    <property type="entry name" value="Homeodomain-like_sf"/>
</dbReference>
<sequence>MHDSHETRARLLDSAEKLFDRYGFTATGMDRLTTAAGLSSRTLYKHVGSKNRLMAAVLDARDRRFMRSLRVASVDGLFDALARWFESEEARGCLFLRSWGETGGEVPEVAEAMTRHKQRLAERIDEIVEAEIGRRDEALAEEVLILFEGATHAAAYRGETAIPAARRAARRLIEGRRASG</sequence>
<dbReference type="Gene3D" id="1.10.357.10">
    <property type="entry name" value="Tetracycline Repressor, domain 2"/>
    <property type="match status" value="1"/>
</dbReference>
<protein>
    <submittedName>
        <fullName evidence="6">TetR family transcriptional regulator</fullName>
    </submittedName>
</protein>
<dbReference type="InterPro" id="IPR036271">
    <property type="entry name" value="Tet_transcr_reg_TetR-rel_C_sf"/>
</dbReference>
<dbReference type="Pfam" id="PF00440">
    <property type="entry name" value="TetR_N"/>
    <property type="match status" value="1"/>
</dbReference>
<dbReference type="Proteomes" id="UP000646745">
    <property type="component" value="Unassembled WGS sequence"/>
</dbReference>
<evidence type="ECO:0000313" key="7">
    <source>
        <dbReference type="Proteomes" id="UP000646745"/>
    </source>
</evidence>
<dbReference type="RefSeq" id="WP_189444135.1">
    <property type="nucleotide sequence ID" value="NZ_BMZI01000003.1"/>
</dbReference>
<evidence type="ECO:0000256" key="1">
    <source>
        <dbReference type="ARBA" id="ARBA00023015"/>
    </source>
</evidence>
<evidence type="ECO:0000313" key="6">
    <source>
        <dbReference type="EMBL" id="GHB17839.1"/>
    </source>
</evidence>
<feature type="DNA-binding region" description="H-T-H motif" evidence="4">
    <location>
        <begin position="28"/>
        <end position="47"/>
    </location>
</feature>
<keyword evidence="2 4" id="KW-0238">DNA-binding</keyword>
<reference evidence="7" key="1">
    <citation type="journal article" date="2019" name="Int. J. Syst. Evol. Microbiol.">
        <title>The Global Catalogue of Microorganisms (GCM) 10K type strain sequencing project: providing services to taxonomists for standard genome sequencing and annotation.</title>
        <authorList>
            <consortium name="The Broad Institute Genomics Platform"/>
            <consortium name="The Broad Institute Genome Sequencing Center for Infectious Disease"/>
            <person name="Wu L."/>
            <person name="Ma J."/>
        </authorList>
    </citation>
    <scope>NUCLEOTIDE SEQUENCE [LARGE SCALE GENOMIC DNA]</scope>
    <source>
        <strain evidence="7">KCTC 32998</strain>
    </source>
</reference>
<dbReference type="PANTHER" id="PTHR47506:SF6">
    <property type="entry name" value="HTH-TYPE TRANSCRIPTIONAL REPRESSOR NEMR"/>
    <property type="match status" value="1"/>
</dbReference>
<keyword evidence="1" id="KW-0805">Transcription regulation</keyword>
<dbReference type="PROSITE" id="PS50977">
    <property type="entry name" value="HTH_TETR_2"/>
    <property type="match status" value="1"/>
</dbReference>
<accession>A0ABQ3DYI6</accession>
<dbReference type="InterPro" id="IPR001647">
    <property type="entry name" value="HTH_TetR"/>
</dbReference>
<dbReference type="PRINTS" id="PR00455">
    <property type="entry name" value="HTHTETR"/>
</dbReference>
<comment type="caution">
    <text evidence="6">The sequence shown here is derived from an EMBL/GenBank/DDBJ whole genome shotgun (WGS) entry which is preliminary data.</text>
</comment>
<evidence type="ECO:0000256" key="4">
    <source>
        <dbReference type="PROSITE-ProRule" id="PRU00335"/>
    </source>
</evidence>
<proteinExistence type="predicted"/>
<gene>
    <name evidence="6" type="ORF">GCM10009038_16010</name>
</gene>
<keyword evidence="7" id="KW-1185">Reference proteome</keyword>
<dbReference type="SUPFAM" id="SSF48498">
    <property type="entry name" value="Tetracyclin repressor-like, C-terminal domain"/>
    <property type="match status" value="1"/>
</dbReference>
<dbReference type="EMBL" id="BMZI01000003">
    <property type="protein sequence ID" value="GHB17839.1"/>
    <property type="molecule type" value="Genomic_DNA"/>
</dbReference>